<evidence type="ECO:0000313" key="2">
    <source>
        <dbReference type="Proteomes" id="UP001054945"/>
    </source>
</evidence>
<dbReference type="EMBL" id="BPLR01013501">
    <property type="protein sequence ID" value="GIY61686.1"/>
    <property type="molecule type" value="Genomic_DNA"/>
</dbReference>
<dbReference type="AlphaFoldDB" id="A0AAV4UUV8"/>
<accession>A0AAV4UUV8</accession>
<organism evidence="1 2">
    <name type="scientific">Caerostris extrusa</name>
    <name type="common">Bark spider</name>
    <name type="synonym">Caerostris bankana</name>
    <dbReference type="NCBI Taxonomy" id="172846"/>
    <lineage>
        <taxon>Eukaryota</taxon>
        <taxon>Metazoa</taxon>
        <taxon>Ecdysozoa</taxon>
        <taxon>Arthropoda</taxon>
        <taxon>Chelicerata</taxon>
        <taxon>Arachnida</taxon>
        <taxon>Araneae</taxon>
        <taxon>Araneomorphae</taxon>
        <taxon>Entelegynae</taxon>
        <taxon>Araneoidea</taxon>
        <taxon>Araneidae</taxon>
        <taxon>Caerostris</taxon>
    </lineage>
</organism>
<sequence>MKINQQRSSTSPFGLLFICHESKNGAKQRKAKKCKPNFLSSRVCFQKEVDCNFVPQTPCNEEISLFFFLLLQYKEKRSNQNGKRKKWEKCNFRVKEFLENPRRF</sequence>
<proteinExistence type="predicted"/>
<name>A0AAV4UUV8_CAEEX</name>
<gene>
    <name evidence="1" type="ORF">CEXT_335541</name>
</gene>
<protein>
    <submittedName>
        <fullName evidence="1">Uncharacterized protein</fullName>
    </submittedName>
</protein>
<reference evidence="1 2" key="1">
    <citation type="submission" date="2021-06" db="EMBL/GenBank/DDBJ databases">
        <title>Caerostris extrusa draft genome.</title>
        <authorList>
            <person name="Kono N."/>
            <person name="Arakawa K."/>
        </authorList>
    </citation>
    <scope>NUCLEOTIDE SEQUENCE [LARGE SCALE GENOMIC DNA]</scope>
</reference>
<dbReference type="Proteomes" id="UP001054945">
    <property type="component" value="Unassembled WGS sequence"/>
</dbReference>
<evidence type="ECO:0000313" key="1">
    <source>
        <dbReference type="EMBL" id="GIY61686.1"/>
    </source>
</evidence>
<keyword evidence="2" id="KW-1185">Reference proteome</keyword>
<comment type="caution">
    <text evidence="1">The sequence shown here is derived from an EMBL/GenBank/DDBJ whole genome shotgun (WGS) entry which is preliminary data.</text>
</comment>